<dbReference type="Pfam" id="PF00990">
    <property type="entry name" value="GGDEF"/>
    <property type="match status" value="1"/>
</dbReference>
<dbReference type="InterPro" id="IPR035919">
    <property type="entry name" value="EAL_sf"/>
</dbReference>
<evidence type="ECO:0000313" key="3">
    <source>
        <dbReference type="EMBL" id="HHI89084.1"/>
    </source>
</evidence>
<dbReference type="SUPFAM" id="SSF55073">
    <property type="entry name" value="Nucleotide cyclase"/>
    <property type="match status" value="1"/>
</dbReference>
<dbReference type="CDD" id="cd00130">
    <property type="entry name" value="PAS"/>
    <property type="match status" value="1"/>
</dbReference>
<dbReference type="Gene3D" id="3.30.70.270">
    <property type="match status" value="1"/>
</dbReference>
<feature type="domain" description="GGDEF" evidence="2">
    <location>
        <begin position="173"/>
        <end position="305"/>
    </location>
</feature>
<feature type="non-terminal residue" evidence="3">
    <location>
        <position position="453"/>
    </location>
</feature>
<dbReference type="Pfam" id="PF00563">
    <property type="entry name" value="EAL"/>
    <property type="match status" value="1"/>
</dbReference>
<name>A0A7V5U1F4_9PROT</name>
<dbReference type="PANTHER" id="PTHR44757">
    <property type="entry name" value="DIGUANYLATE CYCLASE DGCP"/>
    <property type="match status" value="1"/>
</dbReference>
<dbReference type="Proteomes" id="UP000885806">
    <property type="component" value="Unassembled WGS sequence"/>
</dbReference>
<dbReference type="InterPro" id="IPR029787">
    <property type="entry name" value="Nucleotide_cyclase"/>
</dbReference>
<accession>A0A7V5U1F4</accession>
<dbReference type="CDD" id="cd01949">
    <property type="entry name" value="GGDEF"/>
    <property type="match status" value="1"/>
</dbReference>
<reference evidence="3" key="1">
    <citation type="journal article" date="2020" name="mSystems">
        <title>Genome- and Community-Level Interaction Insights into Carbon Utilization and Element Cycling Functions of Hydrothermarchaeota in Hydrothermal Sediment.</title>
        <authorList>
            <person name="Zhou Z."/>
            <person name="Liu Y."/>
            <person name="Xu W."/>
            <person name="Pan J."/>
            <person name="Luo Z.H."/>
            <person name="Li M."/>
        </authorList>
    </citation>
    <scope>NUCLEOTIDE SEQUENCE [LARGE SCALE GENOMIC DNA]</scope>
    <source>
        <strain evidence="3">HyVt-538</strain>
    </source>
</reference>
<dbReference type="CDD" id="cd01948">
    <property type="entry name" value="EAL"/>
    <property type="match status" value="1"/>
</dbReference>
<dbReference type="AlphaFoldDB" id="A0A7V5U1F4"/>
<gene>
    <name evidence="3" type="ORF">ENK01_03940</name>
</gene>
<evidence type="ECO:0000259" key="1">
    <source>
        <dbReference type="PROSITE" id="PS50883"/>
    </source>
</evidence>
<dbReference type="InterPro" id="IPR001633">
    <property type="entry name" value="EAL_dom"/>
</dbReference>
<dbReference type="NCBIfam" id="TIGR00254">
    <property type="entry name" value="GGDEF"/>
    <property type="match status" value="1"/>
</dbReference>
<dbReference type="InterPro" id="IPR035965">
    <property type="entry name" value="PAS-like_dom_sf"/>
</dbReference>
<dbReference type="Gene3D" id="3.30.450.20">
    <property type="entry name" value="PAS domain"/>
    <property type="match status" value="1"/>
</dbReference>
<dbReference type="PROSITE" id="PS50883">
    <property type="entry name" value="EAL"/>
    <property type="match status" value="1"/>
</dbReference>
<dbReference type="InterPro" id="IPR000014">
    <property type="entry name" value="PAS"/>
</dbReference>
<dbReference type="EMBL" id="DROP01000263">
    <property type="protein sequence ID" value="HHI89084.1"/>
    <property type="molecule type" value="Genomic_DNA"/>
</dbReference>
<dbReference type="InterPro" id="IPR052155">
    <property type="entry name" value="Biofilm_reg_signaling"/>
</dbReference>
<dbReference type="PROSITE" id="PS50887">
    <property type="entry name" value="GGDEF"/>
    <property type="match status" value="1"/>
</dbReference>
<dbReference type="SUPFAM" id="SSF55785">
    <property type="entry name" value="PYP-like sensor domain (PAS domain)"/>
    <property type="match status" value="1"/>
</dbReference>
<dbReference type="InterPro" id="IPR043128">
    <property type="entry name" value="Rev_trsase/Diguanyl_cyclase"/>
</dbReference>
<comment type="caution">
    <text evidence="3">The sequence shown here is derived from an EMBL/GenBank/DDBJ whole genome shotgun (WGS) entry which is preliminary data.</text>
</comment>
<dbReference type="SMART" id="SM00052">
    <property type="entry name" value="EAL"/>
    <property type="match status" value="1"/>
</dbReference>
<organism evidence="3">
    <name type="scientific">Hellea balneolensis</name>
    <dbReference type="NCBI Taxonomy" id="287478"/>
    <lineage>
        <taxon>Bacteria</taxon>
        <taxon>Pseudomonadati</taxon>
        <taxon>Pseudomonadota</taxon>
        <taxon>Alphaproteobacteria</taxon>
        <taxon>Maricaulales</taxon>
        <taxon>Robiginitomaculaceae</taxon>
        <taxon>Hellea</taxon>
    </lineage>
</organism>
<feature type="domain" description="EAL" evidence="1">
    <location>
        <begin position="317"/>
        <end position="453"/>
    </location>
</feature>
<dbReference type="InterPro" id="IPR000160">
    <property type="entry name" value="GGDEF_dom"/>
</dbReference>
<evidence type="ECO:0000259" key="2">
    <source>
        <dbReference type="PROSITE" id="PS50887"/>
    </source>
</evidence>
<dbReference type="SUPFAM" id="SSF141868">
    <property type="entry name" value="EAL domain-like"/>
    <property type="match status" value="1"/>
</dbReference>
<protein>
    <submittedName>
        <fullName evidence="3">Diguanylate cyclase</fullName>
    </submittedName>
</protein>
<dbReference type="PANTHER" id="PTHR44757:SF2">
    <property type="entry name" value="BIOFILM ARCHITECTURE MAINTENANCE PROTEIN MBAA"/>
    <property type="match status" value="1"/>
</dbReference>
<proteinExistence type="predicted"/>
<sequence>MTSAEYVNEMSKLEQQLLGLMGAAAYIWSDLEGEPGFQWLDENLAARLLCASPDMLPRTEAALIERLCHDGQNARRQALASLGWNGAKFQIDYQIRTLDGRNIWVEERAERISGTGKKADKIIGILTNIQSRKLREEQAGYHAAFDSLTGLWNKVRMREGLAHMLAGAQRYDRQAAYVVMEVMNIADINETYGYEVGDRLLKAIAERLKSCVRSPDICARIRGSAFGIGLSDCDGEAMEKISARITKTLSDTPYSSPHGDLYAEFAVGGVAMSQKATSAEDAMQQVLTALEHSRIRQGAFVAYDRNLPDLKPRQSKSEFTRDDIISALNDRRVNLAFQPIVYAESREPHHFECLLRLRRDDGEMVSAADFIMAAERLDCVHLLDRRAMEIAGKTLQDWPDIRIALNVSAATVKNEQTARSYLDALRALGRDCERIIIEMTETVALEDPTMASR</sequence>
<dbReference type="SMART" id="SM00267">
    <property type="entry name" value="GGDEF"/>
    <property type="match status" value="1"/>
</dbReference>
<dbReference type="Gene3D" id="3.20.20.450">
    <property type="entry name" value="EAL domain"/>
    <property type="match status" value="1"/>
</dbReference>